<evidence type="ECO:0000313" key="3">
    <source>
        <dbReference type="Proteomes" id="UP000051500"/>
    </source>
</evidence>
<feature type="transmembrane region" description="Helical" evidence="1">
    <location>
        <begin position="20"/>
        <end position="45"/>
    </location>
</feature>
<reference evidence="2 3" key="1">
    <citation type="journal article" date="2015" name="Genome Announc.">
        <title>Expanding the biotechnology potential of lactobacilli through comparative genomics of 213 strains and associated genera.</title>
        <authorList>
            <person name="Sun Z."/>
            <person name="Harris H.M."/>
            <person name="McCann A."/>
            <person name="Guo C."/>
            <person name="Argimon S."/>
            <person name="Zhang W."/>
            <person name="Yang X."/>
            <person name="Jeffery I.B."/>
            <person name="Cooney J.C."/>
            <person name="Kagawa T.F."/>
            <person name="Liu W."/>
            <person name="Song Y."/>
            <person name="Salvetti E."/>
            <person name="Wrobel A."/>
            <person name="Rasinkangas P."/>
            <person name="Parkhill J."/>
            <person name="Rea M.C."/>
            <person name="O'Sullivan O."/>
            <person name="Ritari J."/>
            <person name="Douillard F.P."/>
            <person name="Paul Ross R."/>
            <person name="Yang R."/>
            <person name="Briner A.E."/>
            <person name="Felis G.E."/>
            <person name="de Vos W.M."/>
            <person name="Barrangou R."/>
            <person name="Klaenhammer T.R."/>
            <person name="Caufield P.W."/>
            <person name="Cui Y."/>
            <person name="Zhang H."/>
            <person name="O'Toole P.W."/>
        </authorList>
    </citation>
    <scope>NUCLEOTIDE SEQUENCE [LARGE SCALE GENOMIC DNA]</scope>
    <source>
        <strain evidence="2 3">DSM 22408</strain>
    </source>
</reference>
<evidence type="ECO:0008006" key="4">
    <source>
        <dbReference type="Google" id="ProtNLM"/>
    </source>
</evidence>
<dbReference type="Proteomes" id="UP000051500">
    <property type="component" value="Unassembled WGS sequence"/>
</dbReference>
<dbReference type="Pfam" id="PF07843">
    <property type="entry name" value="DUF1634"/>
    <property type="match status" value="1"/>
</dbReference>
<dbReference type="RefSeq" id="WP_027106624.1">
    <property type="nucleotide sequence ID" value="NZ_AUHP01000015.1"/>
</dbReference>
<dbReference type="STRING" id="1122146.IV53_GL001251"/>
<proteinExistence type="predicted"/>
<keyword evidence="1" id="KW-0472">Membrane</keyword>
<keyword evidence="1" id="KW-0812">Transmembrane</keyword>
<accession>A0A0R2KPV9</accession>
<feature type="transmembrane region" description="Helical" evidence="1">
    <location>
        <begin position="104"/>
        <end position="124"/>
    </location>
</feature>
<name>A0A0R2KPV9_9LACO</name>
<dbReference type="EMBL" id="JQBZ01000011">
    <property type="protein sequence ID" value="KRN89573.1"/>
    <property type="molecule type" value="Genomic_DNA"/>
</dbReference>
<organism evidence="2 3">
    <name type="scientific">Ligilactobacillus ceti DSM 22408</name>
    <dbReference type="NCBI Taxonomy" id="1122146"/>
    <lineage>
        <taxon>Bacteria</taxon>
        <taxon>Bacillati</taxon>
        <taxon>Bacillota</taxon>
        <taxon>Bacilli</taxon>
        <taxon>Lactobacillales</taxon>
        <taxon>Lactobacillaceae</taxon>
        <taxon>Ligilactobacillus</taxon>
    </lineage>
</organism>
<evidence type="ECO:0000313" key="2">
    <source>
        <dbReference type="EMBL" id="KRN89573.1"/>
    </source>
</evidence>
<keyword evidence="3" id="KW-1185">Reference proteome</keyword>
<dbReference type="PATRIC" id="fig|1122146.4.peg.1288"/>
<evidence type="ECO:0000256" key="1">
    <source>
        <dbReference type="SAM" id="Phobius"/>
    </source>
</evidence>
<dbReference type="AlphaFoldDB" id="A0A0R2KPV9"/>
<sequence length="126" mass="14245">MNQQKQNQQLDKEMHDVEIVIGQIMRVGVIIAATFMIIGFIILLITHTGGYPGNHFPTTLKAIFTGLFHGKAYAFMMFGIFCLILTPVLRVIISIYAFLKEKDYLYVGITTLVLVILIISFILGHR</sequence>
<comment type="caution">
    <text evidence="2">The sequence shown here is derived from an EMBL/GenBank/DDBJ whole genome shotgun (WGS) entry which is preliminary data.</text>
</comment>
<feature type="transmembrane region" description="Helical" evidence="1">
    <location>
        <begin position="73"/>
        <end position="98"/>
    </location>
</feature>
<dbReference type="InterPro" id="IPR012861">
    <property type="entry name" value="DUF1634"/>
</dbReference>
<gene>
    <name evidence="2" type="ORF">IV53_GL001251</name>
</gene>
<dbReference type="eggNOG" id="COG4272">
    <property type="taxonomic scope" value="Bacteria"/>
</dbReference>
<dbReference type="OrthoDB" id="1682804at2"/>
<protein>
    <recommendedName>
        <fullName evidence="4">Integral membrane protein</fullName>
    </recommendedName>
</protein>
<keyword evidence="1" id="KW-1133">Transmembrane helix</keyword>